<sequence>MDLYSLVRFSSLLLQGLAWHINVPVNSGWETDDPAQTDICIEAFF</sequence>
<feature type="signal peptide" evidence="1">
    <location>
        <begin position="1"/>
        <end position="18"/>
    </location>
</feature>
<proteinExistence type="predicted"/>
<evidence type="ECO:0000256" key="1">
    <source>
        <dbReference type="SAM" id="SignalP"/>
    </source>
</evidence>
<reference evidence="2" key="1">
    <citation type="submission" date="2014-11" db="EMBL/GenBank/DDBJ databases">
        <authorList>
            <person name="Amaro Gonzalez C."/>
        </authorList>
    </citation>
    <scope>NUCLEOTIDE SEQUENCE</scope>
</reference>
<dbReference type="EMBL" id="GBXM01083708">
    <property type="protein sequence ID" value="JAH24869.1"/>
    <property type="molecule type" value="Transcribed_RNA"/>
</dbReference>
<name>A0A0E9R6Z5_ANGAN</name>
<accession>A0A0E9R6Z5</accession>
<organism evidence="2">
    <name type="scientific">Anguilla anguilla</name>
    <name type="common">European freshwater eel</name>
    <name type="synonym">Muraena anguilla</name>
    <dbReference type="NCBI Taxonomy" id="7936"/>
    <lineage>
        <taxon>Eukaryota</taxon>
        <taxon>Metazoa</taxon>
        <taxon>Chordata</taxon>
        <taxon>Craniata</taxon>
        <taxon>Vertebrata</taxon>
        <taxon>Euteleostomi</taxon>
        <taxon>Actinopterygii</taxon>
        <taxon>Neopterygii</taxon>
        <taxon>Teleostei</taxon>
        <taxon>Anguilliformes</taxon>
        <taxon>Anguillidae</taxon>
        <taxon>Anguilla</taxon>
    </lineage>
</organism>
<protein>
    <submittedName>
        <fullName evidence="2">Uncharacterized protein</fullName>
    </submittedName>
</protein>
<dbReference type="AlphaFoldDB" id="A0A0E9R6Z5"/>
<feature type="chain" id="PRO_5002431776" evidence="1">
    <location>
        <begin position="19"/>
        <end position="45"/>
    </location>
</feature>
<keyword evidence="1" id="KW-0732">Signal</keyword>
<evidence type="ECO:0000313" key="2">
    <source>
        <dbReference type="EMBL" id="JAH24869.1"/>
    </source>
</evidence>
<reference evidence="2" key="2">
    <citation type="journal article" date="2015" name="Fish Shellfish Immunol.">
        <title>Early steps in the European eel (Anguilla anguilla)-Vibrio vulnificus interaction in the gills: Role of the RtxA13 toxin.</title>
        <authorList>
            <person name="Callol A."/>
            <person name="Pajuelo D."/>
            <person name="Ebbesson L."/>
            <person name="Teles M."/>
            <person name="MacKenzie S."/>
            <person name="Amaro C."/>
        </authorList>
    </citation>
    <scope>NUCLEOTIDE SEQUENCE</scope>
</reference>